<dbReference type="AlphaFoldDB" id="A0A392SZ43"/>
<sequence>DCKIIWEEAKQQELEQKAAQITKDEIDKEANQGIEHYSMSKVFDGVINQLKDENAVLATKMKLTKEVYHKLKAPLLKK</sequence>
<feature type="non-terminal residue" evidence="1">
    <location>
        <position position="1"/>
    </location>
</feature>
<proteinExistence type="predicted"/>
<organism evidence="1 2">
    <name type="scientific">Trifolium medium</name>
    <dbReference type="NCBI Taxonomy" id="97028"/>
    <lineage>
        <taxon>Eukaryota</taxon>
        <taxon>Viridiplantae</taxon>
        <taxon>Streptophyta</taxon>
        <taxon>Embryophyta</taxon>
        <taxon>Tracheophyta</taxon>
        <taxon>Spermatophyta</taxon>
        <taxon>Magnoliopsida</taxon>
        <taxon>eudicotyledons</taxon>
        <taxon>Gunneridae</taxon>
        <taxon>Pentapetalae</taxon>
        <taxon>rosids</taxon>
        <taxon>fabids</taxon>
        <taxon>Fabales</taxon>
        <taxon>Fabaceae</taxon>
        <taxon>Papilionoideae</taxon>
        <taxon>50 kb inversion clade</taxon>
        <taxon>NPAAA clade</taxon>
        <taxon>Hologalegina</taxon>
        <taxon>IRL clade</taxon>
        <taxon>Trifolieae</taxon>
        <taxon>Trifolium</taxon>
    </lineage>
</organism>
<keyword evidence="2" id="KW-1185">Reference proteome</keyword>
<protein>
    <submittedName>
        <fullName evidence="1">Uncharacterized protein</fullName>
    </submittedName>
</protein>
<reference evidence="1 2" key="1">
    <citation type="journal article" date="2018" name="Front. Plant Sci.">
        <title>Red Clover (Trifolium pratense) and Zigzag Clover (T. medium) - A Picture of Genomic Similarities and Differences.</title>
        <authorList>
            <person name="Dluhosova J."/>
            <person name="Istvanek J."/>
            <person name="Nedelnik J."/>
            <person name="Repkova J."/>
        </authorList>
    </citation>
    <scope>NUCLEOTIDE SEQUENCE [LARGE SCALE GENOMIC DNA]</scope>
    <source>
        <strain evidence="2">cv. 10/8</strain>
        <tissue evidence="1">Leaf</tissue>
    </source>
</reference>
<evidence type="ECO:0000313" key="1">
    <source>
        <dbReference type="EMBL" id="MCI53474.1"/>
    </source>
</evidence>
<dbReference type="Proteomes" id="UP000265520">
    <property type="component" value="Unassembled WGS sequence"/>
</dbReference>
<comment type="caution">
    <text evidence="1">The sequence shown here is derived from an EMBL/GenBank/DDBJ whole genome shotgun (WGS) entry which is preliminary data.</text>
</comment>
<accession>A0A392SZ43</accession>
<evidence type="ECO:0000313" key="2">
    <source>
        <dbReference type="Proteomes" id="UP000265520"/>
    </source>
</evidence>
<name>A0A392SZ43_9FABA</name>
<dbReference type="EMBL" id="LXQA010463770">
    <property type="protein sequence ID" value="MCI53474.1"/>
    <property type="molecule type" value="Genomic_DNA"/>
</dbReference>